<dbReference type="Proteomes" id="UP000824998">
    <property type="component" value="Unassembled WGS sequence"/>
</dbReference>
<sequence>MSVPVDPPHFEHKGLTKSDGIRLLLLRPFIDDVYSSVRCSLIIVHTTLAKAGIEIYDGYTAFSYV</sequence>
<gene>
    <name evidence="1" type="ORF">BJ875DRAFT_464865</name>
</gene>
<keyword evidence="2" id="KW-1185">Reference proteome</keyword>
<proteinExistence type="predicted"/>
<evidence type="ECO:0000313" key="2">
    <source>
        <dbReference type="Proteomes" id="UP000824998"/>
    </source>
</evidence>
<comment type="caution">
    <text evidence="1">The sequence shown here is derived from an EMBL/GenBank/DDBJ whole genome shotgun (WGS) entry which is preliminary data.</text>
</comment>
<protein>
    <submittedName>
        <fullName evidence="1">Uncharacterized protein</fullName>
    </submittedName>
</protein>
<dbReference type="AlphaFoldDB" id="A0A9P7YGV0"/>
<reference evidence="1" key="1">
    <citation type="journal article" date="2021" name="IMA Fungus">
        <title>Genomic characterization of three marine fungi, including Emericellopsis atlantica sp. nov. with signatures of a generalist lifestyle and marine biomass degradation.</title>
        <authorList>
            <person name="Hagestad O.C."/>
            <person name="Hou L."/>
            <person name="Andersen J.H."/>
            <person name="Hansen E.H."/>
            <person name="Altermark B."/>
            <person name="Li C."/>
            <person name="Kuhnert E."/>
            <person name="Cox R.J."/>
            <person name="Crous P.W."/>
            <person name="Spatafora J.W."/>
            <person name="Lail K."/>
            <person name="Amirebrahimi M."/>
            <person name="Lipzen A."/>
            <person name="Pangilinan J."/>
            <person name="Andreopoulos W."/>
            <person name="Hayes R.D."/>
            <person name="Ng V."/>
            <person name="Grigoriev I.V."/>
            <person name="Jackson S.A."/>
            <person name="Sutton T.D.S."/>
            <person name="Dobson A.D.W."/>
            <person name="Rama T."/>
        </authorList>
    </citation>
    <scope>NUCLEOTIDE SEQUENCE</scope>
    <source>
        <strain evidence="1">TRa018bII</strain>
    </source>
</reference>
<accession>A0A9P7YGV0</accession>
<dbReference type="EMBL" id="MU251512">
    <property type="protein sequence ID" value="KAG9233171.1"/>
    <property type="molecule type" value="Genomic_DNA"/>
</dbReference>
<evidence type="ECO:0000313" key="1">
    <source>
        <dbReference type="EMBL" id="KAG9233171.1"/>
    </source>
</evidence>
<organism evidence="1 2">
    <name type="scientific">Amylocarpus encephaloides</name>
    <dbReference type="NCBI Taxonomy" id="45428"/>
    <lineage>
        <taxon>Eukaryota</taxon>
        <taxon>Fungi</taxon>
        <taxon>Dikarya</taxon>
        <taxon>Ascomycota</taxon>
        <taxon>Pezizomycotina</taxon>
        <taxon>Leotiomycetes</taxon>
        <taxon>Helotiales</taxon>
        <taxon>Helotiales incertae sedis</taxon>
        <taxon>Amylocarpus</taxon>
    </lineage>
</organism>
<name>A0A9P7YGV0_9HELO</name>